<dbReference type="RefSeq" id="WP_196071767.1">
    <property type="nucleotide sequence ID" value="NZ_LT599021.1"/>
</dbReference>
<dbReference type="InterPro" id="IPR025050">
    <property type="entry name" value="TraL_transposon"/>
</dbReference>
<protein>
    <recommendedName>
        <fullName evidence="3">DUF3989 domain-containing protein</fullName>
    </recommendedName>
</protein>
<reference evidence="2" key="1">
    <citation type="submission" date="2016-04" db="EMBL/GenBank/DDBJ databases">
        <authorList>
            <person name="Evans L.H."/>
            <person name="Alamgir A."/>
            <person name="Owens N."/>
            <person name="Weber N.D."/>
            <person name="Virtaneva K."/>
            <person name="Barbian K."/>
            <person name="Babar A."/>
            <person name="Rosenke K."/>
        </authorList>
    </citation>
    <scope>NUCLEOTIDE SEQUENCE</scope>
    <source>
        <strain evidence="2">86-2</strain>
    </source>
</reference>
<keyword evidence="1" id="KW-1133">Transmembrane helix</keyword>
<dbReference type="Pfam" id="PF13150">
    <property type="entry name" value="TraL_transposon"/>
    <property type="match status" value="1"/>
</dbReference>
<name>A0A212IUX7_9BACT</name>
<accession>A0A212IUX7</accession>
<evidence type="ECO:0000256" key="1">
    <source>
        <dbReference type="SAM" id="Phobius"/>
    </source>
</evidence>
<evidence type="ECO:0008006" key="3">
    <source>
        <dbReference type="Google" id="ProtNLM"/>
    </source>
</evidence>
<sequence length="97" mass="11464">MIRKIINRINEWLEDRLRSLVRPLSPDARVIVIVTMLIVFSGLSIYMTVSSIYNLGRGKGEQMQIEQIETLKLQLEQQQRDSINNLNNHYQYERTTE</sequence>
<proteinExistence type="predicted"/>
<keyword evidence="1" id="KW-0812">Transmembrane</keyword>
<evidence type="ECO:0000313" key="2">
    <source>
        <dbReference type="EMBL" id="SBV90993.1"/>
    </source>
</evidence>
<dbReference type="EMBL" id="FLUL01000001">
    <property type="protein sequence ID" value="SBV90993.1"/>
    <property type="molecule type" value="Genomic_DNA"/>
</dbReference>
<dbReference type="AlphaFoldDB" id="A0A212IUX7"/>
<feature type="transmembrane region" description="Helical" evidence="1">
    <location>
        <begin position="28"/>
        <end position="49"/>
    </location>
</feature>
<organism evidence="2">
    <name type="scientific">uncultured Dysgonomonas sp</name>
    <dbReference type="NCBI Taxonomy" id="206096"/>
    <lineage>
        <taxon>Bacteria</taxon>
        <taxon>Pseudomonadati</taxon>
        <taxon>Bacteroidota</taxon>
        <taxon>Bacteroidia</taxon>
        <taxon>Bacteroidales</taxon>
        <taxon>Dysgonomonadaceae</taxon>
        <taxon>Dysgonomonas</taxon>
        <taxon>environmental samples</taxon>
    </lineage>
</organism>
<keyword evidence="1" id="KW-0472">Membrane</keyword>
<gene>
    <name evidence="2" type="ORF">KL86DYS2_10103</name>
</gene>